<evidence type="ECO:0000259" key="1">
    <source>
        <dbReference type="PROSITE" id="PS50011"/>
    </source>
</evidence>
<dbReference type="InterPro" id="IPR040976">
    <property type="entry name" value="Pkinase_fungal"/>
</dbReference>
<dbReference type="Pfam" id="PF17667">
    <property type="entry name" value="Pkinase_fungal"/>
    <property type="match status" value="1"/>
</dbReference>
<name>A0AAD7J6Y1_9AGAR</name>
<dbReference type="PROSITE" id="PS50011">
    <property type="entry name" value="PROTEIN_KINASE_DOM"/>
    <property type="match status" value="1"/>
</dbReference>
<dbReference type="InterPro" id="IPR000719">
    <property type="entry name" value="Prot_kinase_dom"/>
</dbReference>
<dbReference type="AlphaFoldDB" id="A0AAD7J6Y1"/>
<dbReference type="EMBL" id="JARKIB010000045">
    <property type="protein sequence ID" value="KAJ7756980.1"/>
    <property type="molecule type" value="Genomic_DNA"/>
</dbReference>
<reference evidence="2" key="1">
    <citation type="submission" date="2023-03" db="EMBL/GenBank/DDBJ databases">
        <title>Massive genome expansion in bonnet fungi (Mycena s.s.) driven by repeated elements and novel gene families across ecological guilds.</title>
        <authorList>
            <consortium name="Lawrence Berkeley National Laboratory"/>
            <person name="Harder C.B."/>
            <person name="Miyauchi S."/>
            <person name="Viragh M."/>
            <person name="Kuo A."/>
            <person name="Thoen E."/>
            <person name="Andreopoulos B."/>
            <person name="Lu D."/>
            <person name="Skrede I."/>
            <person name="Drula E."/>
            <person name="Henrissat B."/>
            <person name="Morin E."/>
            <person name="Kohler A."/>
            <person name="Barry K."/>
            <person name="LaButti K."/>
            <person name="Morin E."/>
            <person name="Salamov A."/>
            <person name="Lipzen A."/>
            <person name="Mereny Z."/>
            <person name="Hegedus B."/>
            <person name="Baldrian P."/>
            <person name="Stursova M."/>
            <person name="Weitz H."/>
            <person name="Taylor A."/>
            <person name="Grigoriev I.V."/>
            <person name="Nagy L.G."/>
            <person name="Martin F."/>
            <person name="Kauserud H."/>
        </authorList>
    </citation>
    <scope>NUCLEOTIDE SEQUENCE</scope>
    <source>
        <strain evidence="2">CBHHK182m</strain>
    </source>
</reference>
<comment type="caution">
    <text evidence="2">The sequence shown here is derived from an EMBL/GenBank/DDBJ whole genome shotgun (WGS) entry which is preliminary data.</text>
</comment>
<keyword evidence="3" id="KW-1185">Reference proteome</keyword>
<dbReference type="PROSITE" id="PS00109">
    <property type="entry name" value="PROTEIN_KINASE_TYR"/>
    <property type="match status" value="1"/>
</dbReference>
<evidence type="ECO:0000313" key="3">
    <source>
        <dbReference type="Proteomes" id="UP001215598"/>
    </source>
</evidence>
<accession>A0AAD7J6Y1</accession>
<dbReference type="Proteomes" id="UP001215598">
    <property type="component" value="Unassembled WGS sequence"/>
</dbReference>
<organism evidence="2 3">
    <name type="scientific">Mycena metata</name>
    <dbReference type="NCBI Taxonomy" id="1033252"/>
    <lineage>
        <taxon>Eukaryota</taxon>
        <taxon>Fungi</taxon>
        <taxon>Dikarya</taxon>
        <taxon>Basidiomycota</taxon>
        <taxon>Agaricomycotina</taxon>
        <taxon>Agaricomycetes</taxon>
        <taxon>Agaricomycetidae</taxon>
        <taxon>Agaricales</taxon>
        <taxon>Marasmiineae</taxon>
        <taxon>Mycenaceae</taxon>
        <taxon>Mycena</taxon>
    </lineage>
</organism>
<dbReference type="SUPFAM" id="SSF56112">
    <property type="entry name" value="Protein kinase-like (PK-like)"/>
    <property type="match status" value="1"/>
</dbReference>
<evidence type="ECO:0000313" key="2">
    <source>
        <dbReference type="EMBL" id="KAJ7756980.1"/>
    </source>
</evidence>
<dbReference type="InterPro" id="IPR011009">
    <property type="entry name" value="Kinase-like_dom_sf"/>
</dbReference>
<dbReference type="GO" id="GO:0005524">
    <property type="term" value="F:ATP binding"/>
    <property type="evidence" value="ECO:0007669"/>
    <property type="project" value="InterPro"/>
</dbReference>
<protein>
    <recommendedName>
        <fullName evidence="1">Protein kinase domain-containing protein</fullName>
    </recommendedName>
</protein>
<feature type="domain" description="Protein kinase" evidence="1">
    <location>
        <begin position="1"/>
        <end position="98"/>
    </location>
</feature>
<sequence length="98" mass="10688">MRALADATHALRLLYRMGLVHRDVSAGNILLVDGVGKLSDLEYLKSFKGPISTCQTEPFIGTADYTSGEAAARTYCFFPITYEKNWATPSALPVQSST</sequence>
<proteinExistence type="predicted"/>
<dbReference type="GO" id="GO:0004672">
    <property type="term" value="F:protein kinase activity"/>
    <property type="evidence" value="ECO:0007669"/>
    <property type="project" value="InterPro"/>
</dbReference>
<dbReference type="Gene3D" id="1.10.510.10">
    <property type="entry name" value="Transferase(Phosphotransferase) domain 1"/>
    <property type="match status" value="1"/>
</dbReference>
<gene>
    <name evidence="2" type="ORF">B0H16DRAFT_1721448</name>
</gene>
<dbReference type="InterPro" id="IPR008266">
    <property type="entry name" value="Tyr_kinase_AS"/>
</dbReference>